<gene>
    <name evidence="2" type="ORF">SAMN06269185_1421</name>
</gene>
<dbReference type="RefSeq" id="WP_097008411.1">
    <property type="nucleotide sequence ID" value="NZ_OBEJ01000002.1"/>
</dbReference>
<dbReference type="Proteomes" id="UP000219453">
    <property type="component" value="Unassembled WGS sequence"/>
</dbReference>
<dbReference type="OrthoDB" id="204569at2157"/>
<proteinExistence type="predicted"/>
<keyword evidence="3" id="KW-1185">Reference proteome</keyword>
<keyword evidence="1" id="KW-0472">Membrane</keyword>
<reference evidence="2 3" key="1">
    <citation type="submission" date="2017-09" db="EMBL/GenBank/DDBJ databases">
        <authorList>
            <person name="Ehlers B."/>
            <person name="Leendertz F.H."/>
        </authorList>
    </citation>
    <scope>NUCLEOTIDE SEQUENCE [LARGE SCALE GENOMIC DNA]</scope>
    <source>
        <strain evidence="2 3">DSM 27208</strain>
    </source>
</reference>
<evidence type="ECO:0000313" key="2">
    <source>
        <dbReference type="EMBL" id="SNZ11891.1"/>
    </source>
</evidence>
<evidence type="ECO:0000313" key="3">
    <source>
        <dbReference type="Proteomes" id="UP000219453"/>
    </source>
</evidence>
<dbReference type="EMBL" id="OBEJ01000002">
    <property type="protein sequence ID" value="SNZ11891.1"/>
    <property type="molecule type" value="Genomic_DNA"/>
</dbReference>
<feature type="transmembrane region" description="Helical" evidence="1">
    <location>
        <begin position="30"/>
        <end position="53"/>
    </location>
</feature>
<organism evidence="2 3">
    <name type="scientific">Natronoarchaeum philippinense</name>
    <dbReference type="NCBI Taxonomy" id="558529"/>
    <lineage>
        <taxon>Archaea</taxon>
        <taxon>Methanobacteriati</taxon>
        <taxon>Methanobacteriota</taxon>
        <taxon>Stenosarchaea group</taxon>
        <taxon>Halobacteria</taxon>
        <taxon>Halobacteriales</taxon>
        <taxon>Natronoarchaeaceae</taxon>
    </lineage>
</organism>
<sequence>MPASPPFVDPSTNTLDTDQIVAEAVPLAKLVGLFAAVALVPMVLSFVALGGLVGVLLTLLTQFVLAVGAGIVLIYVIARGRQLTGQ</sequence>
<dbReference type="AlphaFoldDB" id="A0A285NW78"/>
<accession>A0A285NW78</accession>
<feature type="transmembrane region" description="Helical" evidence="1">
    <location>
        <begin position="59"/>
        <end position="78"/>
    </location>
</feature>
<evidence type="ECO:0000256" key="1">
    <source>
        <dbReference type="SAM" id="Phobius"/>
    </source>
</evidence>
<keyword evidence="1" id="KW-0812">Transmembrane</keyword>
<name>A0A285NW78_NATPI</name>
<protein>
    <submittedName>
        <fullName evidence="2">Uncharacterized protein</fullName>
    </submittedName>
</protein>
<keyword evidence="1" id="KW-1133">Transmembrane helix</keyword>